<dbReference type="GO" id="GO:0030162">
    <property type="term" value="P:regulation of proteolysis"/>
    <property type="evidence" value="ECO:0007669"/>
    <property type="project" value="TreeGrafter"/>
</dbReference>
<dbReference type="Proteomes" id="UP000799771">
    <property type="component" value="Unassembled WGS sequence"/>
</dbReference>
<dbReference type="PANTHER" id="PTHR11362">
    <property type="entry name" value="PHOSPHATIDYLETHANOLAMINE-BINDING PROTEIN"/>
    <property type="match status" value="1"/>
</dbReference>
<dbReference type="GO" id="GO:0005543">
    <property type="term" value="F:phospholipid binding"/>
    <property type="evidence" value="ECO:0007669"/>
    <property type="project" value="TreeGrafter"/>
</dbReference>
<dbReference type="GO" id="GO:0046578">
    <property type="term" value="P:regulation of Ras protein signal transduction"/>
    <property type="evidence" value="ECO:0007669"/>
    <property type="project" value="TreeGrafter"/>
</dbReference>
<dbReference type="SUPFAM" id="SSF49777">
    <property type="entry name" value="PEBP-like"/>
    <property type="match status" value="1"/>
</dbReference>
<dbReference type="OrthoDB" id="2506647at2759"/>
<proteinExistence type="predicted"/>
<dbReference type="CDD" id="cd00866">
    <property type="entry name" value="PEBP_euk"/>
    <property type="match status" value="1"/>
</dbReference>
<gene>
    <name evidence="2" type="ORF">P153DRAFT_300260</name>
</gene>
<dbReference type="Gene3D" id="3.90.280.10">
    <property type="entry name" value="PEBP-like"/>
    <property type="match status" value="1"/>
</dbReference>
<dbReference type="GeneID" id="54404753"/>
<feature type="signal peptide" evidence="1">
    <location>
        <begin position="1"/>
        <end position="18"/>
    </location>
</feature>
<accession>A0A6A6A4I3</accession>
<dbReference type="GO" id="GO:0030414">
    <property type="term" value="F:peptidase inhibitor activity"/>
    <property type="evidence" value="ECO:0007669"/>
    <property type="project" value="TreeGrafter"/>
</dbReference>
<keyword evidence="1" id="KW-0732">Signal</keyword>
<dbReference type="PANTHER" id="PTHR11362:SF141">
    <property type="entry name" value="PHOSPHATIDYLETHANOLAMINE-BINDING PROTEIN"/>
    <property type="match status" value="1"/>
</dbReference>
<evidence type="ECO:0000313" key="3">
    <source>
        <dbReference type="Proteomes" id="UP000799771"/>
    </source>
</evidence>
<sequence>MYFVPFLFIATLIGYAQAQTPKGFTPSVNTKLKVLFNDTSVKTPGQLLTKAETASQPQIAFDSTKLCSNETYMFVMLDLDVPPAQGNTTRRVLLHALNTGFKATQQPAGGSDTLLVSSSKGPAPYLSPGPPPTDTIPHRYVQLLFKQPEDFSLKASDFADTGARFNFDITSFMSKNGVCAPLAGNFFTVDGRANATAGRTASPTGSVKKNVLRRVRVRQGKHKRHMG</sequence>
<dbReference type="EMBL" id="ML977516">
    <property type="protein sequence ID" value="KAF2125511.1"/>
    <property type="molecule type" value="Genomic_DNA"/>
</dbReference>
<dbReference type="Pfam" id="PF01161">
    <property type="entry name" value="PBP"/>
    <property type="match status" value="1"/>
</dbReference>
<protein>
    <submittedName>
        <fullName evidence="2">PEBP-like protein</fullName>
    </submittedName>
</protein>
<name>A0A6A6A4I3_9PLEO</name>
<keyword evidence="3" id="KW-1185">Reference proteome</keyword>
<evidence type="ECO:0000313" key="2">
    <source>
        <dbReference type="EMBL" id="KAF2125511.1"/>
    </source>
</evidence>
<evidence type="ECO:0000256" key="1">
    <source>
        <dbReference type="SAM" id="SignalP"/>
    </source>
</evidence>
<dbReference type="InterPro" id="IPR035810">
    <property type="entry name" value="PEBP_euk"/>
</dbReference>
<organism evidence="2 3">
    <name type="scientific">Dothidotthia symphoricarpi CBS 119687</name>
    <dbReference type="NCBI Taxonomy" id="1392245"/>
    <lineage>
        <taxon>Eukaryota</taxon>
        <taxon>Fungi</taxon>
        <taxon>Dikarya</taxon>
        <taxon>Ascomycota</taxon>
        <taxon>Pezizomycotina</taxon>
        <taxon>Dothideomycetes</taxon>
        <taxon>Pleosporomycetidae</taxon>
        <taxon>Pleosporales</taxon>
        <taxon>Dothidotthiaceae</taxon>
        <taxon>Dothidotthia</taxon>
    </lineage>
</organism>
<dbReference type="InterPro" id="IPR008914">
    <property type="entry name" value="PEBP"/>
</dbReference>
<reference evidence="2" key="1">
    <citation type="journal article" date="2020" name="Stud. Mycol.">
        <title>101 Dothideomycetes genomes: a test case for predicting lifestyles and emergence of pathogens.</title>
        <authorList>
            <person name="Haridas S."/>
            <person name="Albert R."/>
            <person name="Binder M."/>
            <person name="Bloem J."/>
            <person name="Labutti K."/>
            <person name="Salamov A."/>
            <person name="Andreopoulos B."/>
            <person name="Baker S."/>
            <person name="Barry K."/>
            <person name="Bills G."/>
            <person name="Bluhm B."/>
            <person name="Cannon C."/>
            <person name="Castanera R."/>
            <person name="Culley D."/>
            <person name="Daum C."/>
            <person name="Ezra D."/>
            <person name="Gonzalez J."/>
            <person name="Henrissat B."/>
            <person name="Kuo A."/>
            <person name="Liang C."/>
            <person name="Lipzen A."/>
            <person name="Lutzoni F."/>
            <person name="Magnuson J."/>
            <person name="Mondo S."/>
            <person name="Nolan M."/>
            <person name="Ohm R."/>
            <person name="Pangilinan J."/>
            <person name="Park H.-J."/>
            <person name="Ramirez L."/>
            <person name="Alfaro M."/>
            <person name="Sun H."/>
            <person name="Tritt A."/>
            <person name="Yoshinaga Y."/>
            <person name="Zwiers L.-H."/>
            <person name="Turgeon B."/>
            <person name="Goodwin S."/>
            <person name="Spatafora J."/>
            <person name="Crous P."/>
            <person name="Grigoriev I."/>
        </authorList>
    </citation>
    <scope>NUCLEOTIDE SEQUENCE</scope>
    <source>
        <strain evidence="2">CBS 119687</strain>
    </source>
</reference>
<feature type="chain" id="PRO_5025543218" evidence="1">
    <location>
        <begin position="19"/>
        <end position="227"/>
    </location>
</feature>
<dbReference type="AlphaFoldDB" id="A0A6A6A4I3"/>
<dbReference type="InterPro" id="IPR036610">
    <property type="entry name" value="PEBP-like_sf"/>
</dbReference>
<dbReference type="RefSeq" id="XP_033519903.1">
    <property type="nucleotide sequence ID" value="XM_033664321.1"/>
</dbReference>